<feature type="transmembrane region" description="Helical" evidence="5">
    <location>
        <begin position="399"/>
        <end position="417"/>
    </location>
</feature>
<feature type="transmembrane region" description="Helical" evidence="5">
    <location>
        <begin position="131"/>
        <end position="155"/>
    </location>
</feature>
<comment type="subcellular location">
    <subcellularLocation>
        <location evidence="1">Cell membrane</location>
        <topology evidence="1">Multi-pass membrane protein</topology>
    </subcellularLocation>
</comment>
<evidence type="ECO:0000256" key="4">
    <source>
        <dbReference type="ARBA" id="ARBA00023136"/>
    </source>
</evidence>
<dbReference type="Pfam" id="PF07690">
    <property type="entry name" value="MFS_1"/>
    <property type="match status" value="1"/>
</dbReference>
<name>A0A1Q8I0N1_9ACTO</name>
<feature type="transmembrane region" description="Helical" evidence="5">
    <location>
        <begin position="481"/>
        <end position="503"/>
    </location>
</feature>
<keyword evidence="4 5" id="KW-0472">Membrane</keyword>
<feature type="transmembrane region" description="Helical" evidence="5">
    <location>
        <begin position="332"/>
        <end position="351"/>
    </location>
</feature>
<dbReference type="InterPro" id="IPR011701">
    <property type="entry name" value="MFS"/>
</dbReference>
<evidence type="ECO:0000313" key="8">
    <source>
        <dbReference type="Proteomes" id="UP000185736"/>
    </source>
</evidence>
<feature type="transmembrane region" description="Helical" evidence="5">
    <location>
        <begin position="101"/>
        <end position="119"/>
    </location>
</feature>
<dbReference type="Proteomes" id="UP000185736">
    <property type="component" value="Unassembled WGS sequence"/>
</dbReference>
<evidence type="ECO:0000256" key="2">
    <source>
        <dbReference type="ARBA" id="ARBA00022692"/>
    </source>
</evidence>
<evidence type="ECO:0000313" key="7">
    <source>
        <dbReference type="EMBL" id="OLL14650.1"/>
    </source>
</evidence>
<dbReference type="AlphaFoldDB" id="A0A1Q8I0N1"/>
<evidence type="ECO:0000256" key="3">
    <source>
        <dbReference type="ARBA" id="ARBA00022989"/>
    </source>
</evidence>
<dbReference type="PROSITE" id="PS50850">
    <property type="entry name" value="MFS"/>
    <property type="match status" value="1"/>
</dbReference>
<protein>
    <submittedName>
        <fullName evidence="7">MFS transporter</fullName>
    </submittedName>
</protein>
<feature type="transmembrane region" description="Helical" evidence="5">
    <location>
        <begin position="201"/>
        <end position="220"/>
    </location>
</feature>
<dbReference type="Gene3D" id="1.20.1250.20">
    <property type="entry name" value="MFS general substrate transporter like domains"/>
    <property type="match status" value="1"/>
</dbReference>
<reference evidence="7 8" key="1">
    <citation type="submission" date="2016-12" db="EMBL/GenBank/DDBJ databases">
        <title>Genomic comparison of strains in the 'Actinomyces naeslundii' group.</title>
        <authorList>
            <person name="Mughal S.R."/>
            <person name="Do T."/>
            <person name="Gilbert S.C."/>
            <person name="Witherden E.A."/>
            <person name="Didelot X."/>
            <person name="Beighton D."/>
        </authorList>
    </citation>
    <scope>NUCLEOTIDE SEQUENCE [LARGE SCALE GENOMIC DNA]</scope>
    <source>
        <strain evidence="7 8">S64C</strain>
    </source>
</reference>
<dbReference type="GO" id="GO:0005886">
    <property type="term" value="C:plasma membrane"/>
    <property type="evidence" value="ECO:0007669"/>
    <property type="project" value="UniProtKB-SubCell"/>
</dbReference>
<feature type="transmembrane region" description="Helical" evidence="5">
    <location>
        <begin position="357"/>
        <end position="378"/>
    </location>
</feature>
<evidence type="ECO:0000256" key="1">
    <source>
        <dbReference type="ARBA" id="ARBA00004651"/>
    </source>
</evidence>
<feature type="transmembrane region" description="Helical" evidence="5">
    <location>
        <begin position="75"/>
        <end position="95"/>
    </location>
</feature>
<organism evidence="7 8">
    <name type="scientific">Actinomyces oris</name>
    <dbReference type="NCBI Taxonomy" id="544580"/>
    <lineage>
        <taxon>Bacteria</taxon>
        <taxon>Bacillati</taxon>
        <taxon>Actinomycetota</taxon>
        <taxon>Actinomycetes</taxon>
        <taxon>Actinomycetales</taxon>
        <taxon>Actinomycetaceae</taxon>
        <taxon>Actinomyces</taxon>
    </lineage>
</organism>
<dbReference type="CDD" id="cd17321">
    <property type="entry name" value="MFS_MMR_MDR_like"/>
    <property type="match status" value="1"/>
</dbReference>
<dbReference type="PRINTS" id="PR01036">
    <property type="entry name" value="TCRTETB"/>
</dbReference>
<keyword evidence="3 5" id="KW-1133">Transmembrane helix</keyword>
<dbReference type="Gene3D" id="1.20.1720.10">
    <property type="entry name" value="Multidrug resistance protein D"/>
    <property type="match status" value="1"/>
</dbReference>
<dbReference type="InterPro" id="IPR020846">
    <property type="entry name" value="MFS_dom"/>
</dbReference>
<dbReference type="PANTHER" id="PTHR42718">
    <property type="entry name" value="MAJOR FACILITATOR SUPERFAMILY MULTIDRUG TRANSPORTER MFSC"/>
    <property type="match status" value="1"/>
</dbReference>
<feature type="transmembrane region" description="Helical" evidence="5">
    <location>
        <begin position="307"/>
        <end position="325"/>
    </location>
</feature>
<comment type="caution">
    <text evidence="7">The sequence shown here is derived from an EMBL/GenBank/DDBJ whole genome shotgun (WGS) entry which is preliminary data.</text>
</comment>
<evidence type="ECO:0000256" key="5">
    <source>
        <dbReference type="SAM" id="Phobius"/>
    </source>
</evidence>
<feature type="transmembrane region" description="Helical" evidence="5">
    <location>
        <begin position="267"/>
        <end position="287"/>
    </location>
</feature>
<dbReference type="InterPro" id="IPR036259">
    <property type="entry name" value="MFS_trans_sf"/>
</dbReference>
<dbReference type="EMBL" id="MSGO01000032">
    <property type="protein sequence ID" value="OLL14650.1"/>
    <property type="molecule type" value="Genomic_DNA"/>
</dbReference>
<dbReference type="SUPFAM" id="SSF103473">
    <property type="entry name" value="MFS general substrate transporter"/>
    <property type="match status" value="1"/>
</dbReference>
<gene>
    <name evidence="7" type="ORF">BKH32_07260</name>
</gene>
<dbReference type="RefSeq" id="WP_075249318.1">
    <property type="nucleotide sequence ID" value="NZ_MSGO01000032.1"/>
</dbReference>
<dbReference type="GO" id="GO:0022857">
    <property type="term" value="F:transmembrane transporter activity"/>
    <property type="evidence" value="ECO:0007669"/>
    <property type="project" value="InterPro"/>
</dbReference>
<evidence type="ECO:0000259" key="6">
    <source>
        <dbReference type="PROSITE" id="PS50850"/>
    </source>
</evidence>
<accession>A0A1Q8I0N1</accession>
<dbReference type="PANTHER" id="PTHR42718:SF49">
    <property type="entry name" value="EXPORT PROTEIN"/>
    <property type="match status" value="1"/>
</dbReference>
<proteinExistence type="predicted"/>
<feature type="domain" description="Major facilitator superfamily (MFS) profile" evidence="6">
    <location>
        <begin position="6"/>
        <end position="509"/>
    </location>
</feature>
<feature type="transmembrane region" description="Helical" evidence="5">
    <location>
        <begin position="226"/>
        <end position="247"/>
    </location>
</feature>
<keyword evidence="2 5" id="KW-0812">Transmembrane</keyword>
<sequence length="520" mass="53348">MRQTLVLLLICTASFMNVLDVTVVSVALPDMGAALGASLSELQWVVNAYTLPLGTLLMSAATLSGSVGRLRLFRWGIVLFAVGSLVCALAPSVGVLDWSRFIQGVGGAIFLGVGVPMISDRYQAGPDRARAIGVYGAVSGAAIALGPLIGGGLVLTAGWRSIFWVNVPVGLAVWLGSRWVPEAGADRGGTAAEAVSRKVDWPGTALCVAMTGALTLVLLQGNTWGWTSPVIVSLLAGSAVLCGAFCVVERRSASPMVDVSILTEPTYAGSVLVGFIIQAALIGPMAFLSLYAQNIYRLTPAQTGLCFLPFSASALIVAATCGGAVRRHGARASLLGIVLGGVVGSCLLMLLRGSSTWLVLIPGLVLAGTATGATGTIVNQLAVSSADEDTAGMTSGFSASARQLGIVMGVAVMGVSYERVIRRVMTMTPEIGVLRRAADRERLISLVASGKGLRALDGWPTAMTAGMRSHLAPLVRSATDAGLIVSLGVGAAAMLAVAIHLALTVPGRRAKGEVSHLFAS</sequence>
<feature type="transmembrane region" description="Helical" evidence="5">
    <location>
        <begin position="44"/>
        <end position="63"/>
    </location>
</feature>